<comment type="caution">
    <text evidence="1">The sequence shown here is derived from an EMBL/GenBank/DDBJ whole genome shotgun (WGS) entry which is preliminary data.</text>
</comment>
<sequence length="47" mass="5516">MKKTPNSENTFFAIFGKTTKNHLLTARNLSASSLTAYFFRYKKKREK</sequence>
<dbReference type="EMBL" id="JYDS01002057">
    <property type="protein sequence ID" value="KRY97932.1"/>
    <property type="molecule type" value="Genomic_DNA"/>
</dbReference>
<evidence type="ECO:0000313" key="1">
    <source>
        <dbReference type="EMBL" id="KRY97932.1"/>
    </source>
</evidence>
<protein>
    <submittedName>
        <fullName evidence="1">Uncharacterized protein</fullName>
    </submittedName>
</protein>
<keyword evidence="2" id="KW-1185">Reference proteome</keyword>
<accession>A0A0V1GI86</accession>
<gene>
    <name evidence="1" type="ORF">T4B_1946</name>
</gene>
<reference evidence="1 2" key="1">
    <citation type="submission" date="2015-01" db="EMBL/GenBank/DDBJ databases">
        <title>Evolution of Trichinella species and genotypes.</title>
        <authorList>
            <person name="Korhonen P.K."/>
            <person name="Edoardo P."/>
            <person name="Giuseppe L.R."/>
            <person name="Gasser R.B."/>
        </authorList>
    </citation>
    <scope>NUCLEOTIDE SEQUENCE [LARGE SCALE GENOMIC DNA]</scope>
    <source>
        <strain evidence="1">ISS588</strain>
    </source>
</reference>
<evidence type="ECO:0000313" key="2">
    <source>
        <dbReference type="Proteomes" id="UP000054805"/>
    </source>
</evidence>
<dbReference type="AlphaFoldDB" id="A0A0V1GI86"/>
<proteinExistence type="predicted"/>
<name>A0A0V1GI86_TRIPS</name>
<dbReference type="Proteomes" id="UP000054805">
    <property type="component" value="Unassembled WGS sequence"/>
</dbReference>
<organism evidence="1 2">
    <name type="scientific">Trichinella pseudospiralis</name>
    <name type="common">Parasitic roundworm</name>
    <dbReference type="NCBI Taxonomy" id="6337"/>
    <lineage>
        <taxon>Eukaryota</taxon>
        <taxon>Metazoa</taxon>
        <taxon>Ecdysozoa</taxon>
        <taxon>Nematoda</taxon>
        <taxon>Enoplea</taxon>
        <taxon>Dorylaimia</taxon>
        <taxon>Trichinellida</taxon>
        <taxon>Trichinellidae</taxon>
        <taxon>Trichinella</taxon>
    </lineage>
</organism>